<dbReference type="Proteomes" id="UP000885690">
    <property type="component" value="Unassembled WGS sequence"/>
</dbReference>
<proteinExistence type="inferred from homology"/>
<evidence type="ECO:0000256" key="3">
    <source>
        <dbReference type="RuleBase" id="RU003707"/>
    </source>
</evidence>
<evidence type="ECO:0000313" key="4">
    <source>
        <dbReference type="EMBL" id="HDD53284.1"/>
    </source>
</evidence>
<comment type="similarity">
    <text evidence="1 3">Belongs to the enoyl-CoA hydratase/isomerase family.</text>
</comment>
<keyword evidence="2" id="KW-0456">Lyase</keyword>
<protein>
    <submittedName>
        <fullName evidence="4">2-(1,2-epoxy-1,2-dihydrophenyl)acetyl-CoA isomerase</fullName>
    </submittedName>
</protein>
<name>A0A7C0U6H9_9BACT</name>
<dbReference type="InterPro" id="IPR001753">
    <property type="entry name" value="Enoyl-CoA_hydra/iso"/>
</dbReference>
<organism evidence="4">
    <name type="scientific">Thermosulfidibacter takaii</name>
    <dbReference type="NCBI Taxonomy" id="412593"/>
    <lineage>
        <taxon>Bacteria</taxon>
        <taxon>Pseudomonadati</taxon>
        <taxon>Thermosulfidibacterota</taxon>
        <taxon>Thermosulfidibacteria</taxon>
        <taxon>Thermosulfidibacterales</taxon>
        <taxon>Thermosulfidibacteraceae</taxon>
    </lineage>
</organism>
<reference evidence="4" key="1">
    <citation type="journal article" date="2020" name="mSystems">
        <title>Genome- and Community-Level Interaction Insights into Carbon Utilization and Element Cycling Functions of Hydrothermarchaeota in Hydrothermal Sediment.</title>
        <authorList>
            <person name="Zhou Z."/>
            <person name="Liu Y."/>
            <person name="Xu W."/>
            <person name="Pan J."/>
            <person name="Luo Z.H."/>
            <person name="Li M."/>
        </authorList>
    </citation>
    <scope>NUCLEOTIDE SEQUENCE [LARGE SCALE GENOMIC DNA]</scope>
    <source>
        <strain evidence="4">HyVt-115</strain>
    </source>
</reference>
<dbReference type="Gene3D" id="3.90.226.10">
    <property type="entry name" value="2-enoyl-CoA Hydratase, Chain A, domain 1"/>
    <property type="match status" value="1"/>
</dbReference>
<gene>
    <name evidence="4" type="ORF">ENF32_04370</name>
</gene>
<accession>A0A7C0U6H9</accession>
<dbReference type="PANTHER" id="PTHR11941">
    <property type="entry name" value="ENOYL-COA HYDRATASE-RELATED"/>
    <property type="match status" value="1"/>
</dbReference>
<dbReference type="Gene3D" id="1.10.12.10">
    <property type="entry name" value="Lyase 2-enoyl-coa Hydratase, Chain A, domain 2"/>
    <property type="match status" value="1"/>
</dbReference>
<dbReference type="PANTHER" id="PTHR11941:SF54">
    <property type="entry name" value="ENOYL-COA HYDRATASE, MITOCHONDRIAL"/>
    <property type="match status" value="1"/>
</dbReference>
<dbReference type="FunFam" id="1.10.12.10:FF:000001">
    <property type="entry name" value="Probable enoyl-CoA hydratase, mitochondrial"/>
    <property type="match status" value="1"/>
</dbReference>
<dbReference type="PROSITE" id="PS00166">
    <property type="entry name" value="ENOYL_COA_HYDRATASE"/>
    <property type="match status" value="1"/>
</dbReference>
<sequence length="267" mass="29189">MEERRRANVEEVILEEREETALITLNRPKALNAFSTSLTTKLFNIIESLERKREIKTVVITGEGKGFCAGGDVKEFYQQQDRWSHIMKLAGILHQCIISIRKMPKPVIAAVNGVASGAGMSLVLACDLAVADENASFNMAYIKIAASPDGGGSLTLSRTVGLKKASELIFSGRTVGAKEALELGIINRIAPSGRTLEVALEVAKELNQAPPLAMAACKELINRSLFPDLECHLEVEKRSISRLGTTQDFQEGLEAFFEKRSPKFKGV</sequence>
<dbReference type="Pfam" id="PF00378">
    <property type="entry name" value="ECH_1"/>
    <property type="match status" value="1"/>
</dbReference>
<dbReference type="GO" id="GO:0006635">
    <property type="term" value="P:fatty acid beta-oxidation"/>
    <property type="evidence" value="ECO:0007669"/>
    <property type="project" value="TreeGrafter"/>
</dbReference>
<dbReference type="InterPro" id="IPR014748">
    <property type="entry name" value="Enoyl-CoA_hydra_C"/>
</dbReference>
<dbReference type="InterPro" id="IPR018376">
    <property type="entry name" value="Enoyl-CoA_hyd/isom_CS"/>
</dbReference>
<evidence type="ECO:0000256" key="2">
    <source>
        <dbReference type="ARBA" id="ARBA00023239"/>
    </source>
</evidence>
<dbReference type="CDD" id="cd06558">
    <property type="entry name" value="crotonase-like"/>
    <property type="match status" value="1"/>
</dbReference>
<dbReference type="SUPFAM" id="SSF52096">
    <property type="entry name" value="ClpP/crotonase"/>
    <property type="match status" value="1"/>
</dbReference>
<keyword evidence="4" id="KW-0413">Isomerase</keyword>
<dbReference type="InterPro" id="IPR029045">
    <property type="entry name" value="ClpP/crotonase-like_dom_sf"/>
</dbReference>
<comment type="caution">
    <text evidence="4">The sequence shown here is derived from an EMBL/GenBank/DDBJ whole genome shotgun (WGS) entry which is preliminary data.</text>
</comment>
<dbReference type="GO" id="GO:0016836">
    <property type="term" value="F:hydro-lyase activity"/>
    <property type="evidence" value="ECO:0007669"/>
    <property type="project" value="UniProtKB-ARBA"/>
</dbReference>
<dbReference type="AlphaFoldDB" id="A0A7C0U6H9"/>
<evidence type="ECO:0000256" key="1">
    <source>
        <dbReference type="ARBA" id="ARBA00005254"/>
    </source>
</evidence>
<dbReference type="EMBL" id="DQWS01000164">
    <property type="protein sequence ID" value="HDD53284.1"/>
    <property type="molecule type" value="Genomic_DNA"/>
</dbReference>
<dbReference type="GO" id="GO:0016853">
    <property type="term" value="F:isomerase activity"/>
    <property type="evidence" value="ECO:0007669"/>
    <property type="project" value="UniProtKB-KW"/>
</dbReference>